<keyword evidence="1" id="KW-0812">Transmembrane</keyword>
<dbReference type="InterPro" id="IPR050344">
    <property type="entry name" value="Peptidase_M1_aminopeptidases"/>
</dbReference>
<keyword evidence="1" id="KW-0472">Membrane</keyword>
<feature type="transmembrane region" description="Helical" evidence="1">
    <location>
        <begin position="6"/>
        <end position="25"/>
    </location>
</feature>
<dbReference type="GO" id="GO:0005737">
    <property type="term" value="C:cytoplasm"/>
    <property type="evidence" value="ECO:0007669"/>
    <property type="project" value="TreeGrafter"/>
</dbReference>
<accession>A0AAV7J6A2</accession>
<dbReference type="GO" id="GO:0006508">
    <property type="term" value="P:proteolysis"/>
    <property type="evidence" value="ECO:0007669"/>
    <property type="project" value="TreeGrafter"/>
</dbReference>
<dbReference type="Gene3D" id="2.60.40.1730">
    <property type="entry name" value="tricorn interacting facor f3 domain"/>
    <property type="match status" value="1"/>
</dbReference>
<gene>
    <name evidence="3" type="ORF">KQX54_006984</name>
</gene>
<dbReference type="GO" id="GO:0008270">
    <property type="term" value="F:zinc ion binding"/>
    <property type="evidence" value="ECO:0007669"/>
    <property type="project" value="TreeGrafter"/>
</dbReference>
<reference evidence="3 4" key="1">
    <citation type="journal article" date="2021" name="J. Hered.">
        <title>A chromosome-level genome assembly of the parasitoid wasp, Cotesia glomerata (Hymenoptera: Braconidae).</title>
        <authorList>
            <person name="Pinto B.J."/>
            <person name="Weis J.J."/>
            <person name="Gamble T."/>
            <person name="Ode P.J."/>
            <person name="Paul R."/>
            <person name="Zaspel J.M."/>
        </authorList>
    </citation>
    <scope>NUCLEOTIDE SEQUENCE [LARGE SCALE GENOMIC DNA]</scope>
    <source>
        <strain evidence="3">CgM1</strain>
    </source>
</reference>
<sequence>MTNVNSLITFAFSLCGVFIFLLRYVNSNSDLQLDFVLPTHYTIKLEINMTENNFNYNGESYVDIKIKEPTSFIILQADLEIIGNITVKSDKKIYQSQSHSIHKTTDLLTIQFNETMRKGYYQMHIKYKIQIFKSSVGLTRHSYIDEFNQKQWLIMTNFALLWCPSTVPVLGRSKDQNNFPSFSKT</sequence>
<dbReference type="PANTHER" id="PTHR11533">
    <property type="entry name" value="PROTEASE M1 ZINC METALLOPROTEASE"/>
    <property type="match status" value="1"/>
</dbReference>
<keyword evidence="1" id="KW-1133">Transmembrane helix</keyword>
<dbReference type="InterPro" id="IPR045357">
    <property type="entry name" value="Aminopeptidase_N-like_N"/>
</dbReference>
<name>A0AAV7J6A2_COTGL</name>
<keyword evidence="4" id="KW-1185">Reference proteome</keyword>
<dbReference type="InterPro" id="IPR042097">
    <property type="entry name" value="Aminopeptidase_N-like_N_sf"/>
</dbReference>
<dbReference type="EMBL" id="JAHXZJ010000001">
    <property type="protein sequence ID" value="KAH0567148.1"/>
    <property type="molecule type" value="Genomic_DNA"/>
</dbReference>
<dbReference type="Proteomes" id="UP000826195">
    <property type="component" value="Unassembled WGS sequence"/>
</dbReference>
<dbReference type="GO" id="GO:0043171">
    <property type="term" value="P:peptide catabolic process"/>
    <property type="evidence" value="ECO:0007669"/>
    <property type="project" value="TreeGrafter"/>
</dbReference>
<dbReference type="AlphaFoldDB" id="A0AAV7J6A2"/>
<comment type="caution">
    <text evidence="3">The sequence shown here is derived from an EMBL/GenBank/DDBJ whole genome shotgun (WGS) entry which is preliminary data.</text>
</comment>
<dbReference type="PANTHER" id="PTHR11533:SF299">
    <property type="entry name" value="AMINOPEPTIDASE"/>
    <property type="match status" value="1"/>
</dbReference>
<dbReference type="GO" id="GO:0005615">
    <property type="term" value="C:extracellular space"/>
    <property type="evidence" value="ECO:0007669"/>
    <property type="project" value="TreeGrafter"/>
</dbReference>
<protein>
    <recommendedName>
        <fullName evidence="2">Aminopeptidase N-like N-terminal domain-containing protein</fullName>
    </recommendedName>
</protein>
<evidence type="ECO:0000313" key="4">
    <source>
        <dbReference type="Proteomes" id="UP000826195"/>
    </source>
</evidence>
<dbReference type="GO" id="GO:0070006">
    <property type="term" value="F:metalloaminopeptidase activity"/>
    <property type="evidence" value="ECO:0007669"/>
    <property type="project" value="TreeGrafter"/>
</dbReference>
<dbReference type="Pfam" id="PF17900">
    <property type="entry name" value="Peptidase_M1_N"/>
    <property type="match status" value="1"/>
</dbReference>
<evidence type="ECO:0000256" key="1">
    <source>
        <dbReference type="SAM" id="Phobius"/>
    </source>
</evidence>
<feature type="domain" description="Aminopeptidase N-like N-terminal" evidence="2">
    <location>
        <begin position="38"/>
        <end position="158"/>
    </location>
</feature>
<dbReference type="GO" id="GO:0042277">
    <property type="term" value="F:peptide binding"/>
    <property type="evidence" value="ECO:0007669"/>
    <property type="project" value="TreeGrafter"/>
</dbReference>
<proteinExistence type="predicted"/>
<dbReference type="SUPFAM" id="SSF63737">
    <property type="entry name" value="Leukotriene A4 hydrolase N-terminal domain"/>
    <property type="match status" value="1"/>
</dbReference>
<dbReference type="GO" id="GO:0016020">
    <property type="term" value="C:membrane"/>
    <property type="evidence" value="ECO:0007669"/>
    <property type="project" value="TreeGrafter"/>
</dbReference>
<evidence type="ECO:0000259" key="2">
    <source>
        <dbReference type="Pfam" id="PF17900"/>
    </source>
</evidence>
<organism evidence="3 4">
    <name type="scientific">Cotesia glomerata</name>
    <name type="common">Lepidopteran parasitic wasp</name>
    <name type="synonym">Apanteles glomeratus</name>
    <dbReference type="NCBI Taxonomy" id="32391"/>
    <lineage>
        <taxon>Eukaryota</taxon>
        <taxon>Metazoa</taxon>
        <taxon>Ecdysozoa</taxon>
        <taxon>Arthropoda</taxon>
        <taxon>Hexapoda</taxon>
        <taxon>Insecta</taxon>
        <taxon>Pterygota</taxon>
        <taxon>Neoptera</taxon>
        <taxon>Endopterygota</taxon>
        <taxon>Hymenoptera</taxon>
        <taxon>Apocrita</taxon>
        <taxon>Ichneumonoidea</taxon>
        <taxon>Braconidae</taxon>
        <taxon>Microgastrinae</taxon>
        <taxon>Cotesia</taxon>
    </lineage>
</organism>
<evidence type="ECO:0000313" key="3">
    <source>
        <dbReference type="EMBL" id="KAH0567148.1"/>
    </source>
</evidence>